<reference evidence="3 5" key="2">
    <citation type="submission" date="2020-05" db="EMBL/GenBank/DDBJ databases">
        <authorList>
            <person name="Zhang R."/>
        </authorList>
    </citation>
    <scope>NUCLEOTIDE SEQUENCE [LARGE SCALE GENOMIC DNA]</scope>
    <source>
        <strain evidence="3 5">DSM 28986</strain>
    </source>
</reference>
<keyword evidence="1" id="KW-0812">Transmembrane</keyword>
<gene>
    <name evidence="2" type="ORF">FAD_1171</name>
    <name evidence="3" type="ORF">HLB00_05385</name>
</gene>
<dbReference type="EMBL" id="JABGBP010000179">
    <property type="protein sequence ID" value="NOL60267.1"/>
    <property type="molecule type" value="Genomic_DNA"/>
</dbReference>
<evidence type="ECO:0000313" key="3">
    <source>
        <dbReference type="EMBL" id="NOL60267.1"/>
    </source>
</evidence>
<sequence>MEYTFKDGKIYQDDNEIYTIKSNSSSLGAKSIEISNTSGLQSVYIDKAPGGYKISQGSMDMGTLSRNLVMSYNGRTYSLSKPYADMDTRKMDIKSDDSKIGTLTFGAGVLTGTYDYMNDEVPVIVYMSVMSPYVKSTYNGINAQNPQGNRRANAYRMPRIYAILSNVIFLVAIVIIVFSTSLGIPGDYDFLILIIVIALSFVIRSAGRKKYQEEHKNDEDNGMNKNL</sequence>
<organism evidence="2 4">
    <name type="scientific">Ferroplasma acidiphilum</name>
    <dbReference type="NCBI Taxonomy" id="74969"/>
    <lineage>
        <taxon>Archaea</taxon>
        <taxon>Methanobacteriati</taxon>
        <taxon>Thermoplasmatota</taxon>
        <taxon>Thermoplasmata</taxon>
        <taxon>Thermoplasmatales</taxon>
        <taxon>Ferroplasmaceae</taxon>
        <taxon>Ferroplasma</taxon>
    </lineage>
</organism>
<protein>
    <submittedName>
        <fullName evidence="2">Uncharacterized protein</fullName>
    </submittedName>
</protein>
<evidence type="ECO:0000256" key="1">
    <source>
        <dbReference type="SAM" id="Phobius"/>
    </source>
</evidence>
<evidence type="ECO:0000313" key="2">
    <source>
        <dbReference type="EMBL" id="ARD85046.1"/>
    </source>
</evidence>
<dbReference type="AlphaFoldDB" id="A0A1V0N4L9"/>
<keyword evidence="4" id="KW-1185">Reference proteome</keyword>
<feature type="transmembrane region" description="Helical" evidence="1">
    <location>
        <begin position="160"/>
        <end position="184"/>
    </location>
</feature>
<name>A0A1V0N4L9_9ARCH</name>
<evidence type="ECO:0000313" key="5">
    <source>
        <dbReference type="Proteomes" id="UP000546917"/>
    </source>
</evidence>
<proteinExistence type="predicted"/>
<accession>A0A1V0N4L9</accession>
<feature type="transmembrane region" description="Helical" evidence="1">
    <location>
        <begin position="190"/>
        <end position="207"/>
    </location>
</feature>
<reference evidence="2 4" key="1">
    <citation type="submission" date="2011-10" db="EMBL/GenBank/DDBJ databases">
        <title>Metabolic and evolutionary patterns in the extreme acidophile Ferroplasma acidiphilum.</title>
        <authorList>
            <person name="Golyshina O.V."/>
            <person name="Kozyavkin S.A."/>
            <person name="Tatusov R.L."/>
            <person name="Slesarev A.I."/>
            <person name="Golyshin P.N."/>
        </authorList>
    </citation>
    <scope>NUCLEOTIDE SEQUENCE [LARGE SCALE GENOMIC DNA]</scope>
    <source>
        <strain evidence="2">Berkeley</strain>
        <strain evidence="4">Y</strain>
    </source>
</reference>
<dbReference type="Proteomes" id="UP000546917">
    <property type="component" value="Unassembled WGS sequence"/>
</dbReference>
<keyword evidence="1" id="KW-1133">Transmembrane helix</keyword>
<evidence type="ECO:0000313" key="4">
    <source>
        <dbReference type="Proteomes" id="UP000192050"/>
    </source>
</evidence>
<keyword evidence="1" id="KW-0472">Membrane</keyword>
<dbReference type="GeneID" id="16024399"/>
<dbReference type="Proteomes" id="UP000192050">
    <property type="component" value="Chromosome"/>
</dbReference>
<dbReference type="RefSeq" id="WP_009886274.1">
    <property type="nucleotide sequence ID" value="NZ_CP015363.1"/>
</dbReference>
<dbReference type="OrthoDB" id="384888at2157"/>
<dbReference type="KEGG" id="fai:FAD_1171"/>
<dbReference type="EMBL" id="CP015363">
    <property type="protein sequence ID" value="ARD85046.1"/>
    <property type="molecule type" value="Genomic_DNA"/>
</dbReference>